<dbReference type="Proteomes" id="UP000472261">
    <property type="component" value="Unplaced"/>
</dbReference>
<keyword evidence="3" id="KW-1185">Reference proteome</keyword>
<accession>A0A669Q2X5</accession>
<feature type="compositionally biased region" description="Basic residues" evidence="1">
    <location>
        <begin position="37"/>
        <end position="48"/>
    </location>
</feature>
<protein>
    <submittedName>
        <fullName evidence="2">Uncharacterized protein</fullName>
    </submittedName>
</protein>
<sequence>GPGRGRGARLRARRAPWGWSEPGSRAGPARSPPQGWKRGHFMGRKGTQRQRIAPTPRCTAGTTLRCQNPRDGRGRRPPGGCHGCGRVPASPPAEGTAPSRPAIARPFQQRRTPLETLPRVLRQIEALFWRASSSLREST</sequence>
<name>A0A669Q2X5_PHACC</name>
<evidence type="ECO:0000313" key="2">
    <source>
        <dbReference type="Ensembl" id="ENSPCLP00000015252.1"/>
    </source>
</evidence>
<dbReference type="AlphaFoldDB" id="A0A669Q2X5"/>
<feature type="region of interest" description="Disordered" evidence="1">
    <location>
        <begin position="1"/>
        <end position="111"/>
    </location>
</feature>
<evidence type="ECO:0000256" key="1">
    <source>
        <dbReference type="SAM" id="MobiDB-lite"/>
    </source>
</evidence>
<dbReference type="Ensembl" id="ENSPCLT00000020112.1">
    <property type="protein sequence ID" value="ENSPCLP00000015252.1"/>
    <property type="gene ID" value="ENSPCLG00000012452.1"/>
</dbReference>
<proteinExistence type="predicted"/>
<organism evidence="2 3">
    <name type="scientific">Phasianus colchicus</name>
    <name type="common">Common pheasant</name>
    <dbReference type="NCBI Taxonomy" id="9054"/>
    <lineage>
        <taxon>Eukaryota</taxon>
        <taxon>Metazoa</taxon>
        <taxon>Chordata</taxon>
        <taxon>Craniata</taxon>
        <taxon>Vertebrata</taxon>
        <taxon>Euteleostomi</taxon>
        <taxon>Archelosauria</taxon>
        <taxon>Archosauria</taxon>
        <taxon>Dinosauria</taxon>
        <taxon>Saurischia</taxon>
        <taxon>Theropoda</taxon>
        <taxon>Coelurosauria</taxon>
        <taxon>Aves</taxon>
        <taxon>Neognathae</taxon>
        <taxon>Galloanserae</taxon>
        <taxon>Galliformes</taxon>
        <taxon>Phasianidae</taxon>
        <taxon>Phasianinae</taxon>
        <taxon>Phasianus</taxon>
    </lineage>
</organism>
<reference evidence="2" key="2">
    <citation type="submission" date="2025-09" db="UniProtKB">
        <authorList>
            <consortium name="Ensembl"/>
        </authorList>
    </citation>
    <scope>IDENTIFICATION</scope>
</reference>
<feature type="compositionally biased region" description="Basic residues" evidence="1">
    <location>
        <begin position="1"/>
        <end position="14"/>
    </location>
</feature>
<evidence type="ECO:0000313" key="3">
    <source>
        <dbReference type="Proteomes" id="UP000472261"/>
    </source>
</evidence>
<reference evidence="2" key="1">
    <citation type="submission" date="2025-08" db="UniProtKB">
        <authorList>
            <consortium name="Ensembl"/>
        </authorList>
    </citation>
    <scope>IDENTIFICATION</scope>
</reference>